<gene>
    <name evidence="2" type="ORF">Sangu_1858700</name>
</gene>
<dbReference type="PANTHER" id="PTHR37610">
    <property type="entry name" value="CCHC-TYPE DOMAIN-CONTAINING PROTEIN"/>
    <property type="match status" value="1"/>
</dbReference>
<dbReference type="InterPro" id="IPR029472">
    <property type="entry name" value="Copia-like_N"/>
</dbReference>
<dbReference type="EMBL" id="JACGWK010000011">
    <property type="protein sequence ID" value="KAL0327807.1"/>
    <property type="molecule type" value="Genomic_DNA"/>
</dbReference>
<evidence type="ECO:0000313" key="2">
    <source>
        <dbReference type="EMBL" id="KAL0327807.1"/>
    </source>
</evidence>
<evidence type="ECO:0000259" key="1">
    <source>
        <dbReference type="Pfam" id="PF14244"/>
    </source>
</evidence>
<protein>
    <recommendedName>
        <fullName evidence="1">Retrotransposon Copia-like N-terminal domain-containing protein</fullName>
    </recommendedName>
</protein>
<dbReference type="AlphaFoldDB" id="A0AAW2MBL6"/>
<dbReference type="Pfam" id="PF14244">
    <property type="entry name" value="Retrotran_gag_3"/>
    <property type="match status" value="1"/>
</dbReference>
<reference evidence="2" key="2">
    <citation type="journal article" date="2024" name="Plant">
        <title>Genomic evolution and insights into agronomic trait innovations of Sesamum species.</title>
        <authorList>
            <person name="Miao H."/>
            <person name="Wang L."/>
            <person name="Qu L."/>
            <person name="Liu H."/>
            <person name="Sun Y."/>
            <person name="Le M."/>
            <person name="Wang Q."/>
            <person name="Wei S."/>
            <person name="Zheng Y."/>
            <person name="Lin W."/>
            <person name="Duan Y."/>
            <person name="Cao H."/>
            <person name="Xiong S."/>
            <person name="Wang X."/>
            <person name="Wei L."/>
            <person name="Li C."/>
            <person name="Ma Q."/>
            <person name="Ju M."/>
            <person name="Zhao R."/>
            <person name="Li G."/>
            <person name="Mu C."/>
            <person name="Tian Q."/>
            <person name="Mei H."/>
            <person name="Zhang T."/>
            <person name="Gao T."/>
            <person name="Zhang H."/>
        </authorList>
    </citation>
    <scope>NUCLEOTIDE SEQUENCE</scope>
    <source>
        <strain evidence="2">G01</strain>
    </source>
</reference>
<comment type="caution">
    <text evidence="2">The sequence shown here is derived from an EMBL/GenBank/DDBJ whole genome shotgun (WGS) entry which is preliminary data.</text>
</comment>
<feature type="domain" description="Retrotransposon Copia-like N-terminal" evidence="1">
    <location>
        <begin position="5"/>
        <end position="51"/>
    </location>
</feature>
<dbReference type="PANTHER" id="PTHR37610:SF40">
    <property type="entry name" value="OS01G0909600 PROTEIN"/>
    <property type="match status" value="1"/>
</dbReference>
<accession>A0AAW2MBL6</accession>
<name>A0AAW2MBL6_9LAMI</name>
<reference evidence="2" key="1">
    <citation type="submission" date="2020-06" db="EMBL/GenBank/DDBJ databases">
        <authorList>
            <person name="Li T."/>
            <person name="Hu X."/>
            <person name="Zhang T."/>
            <person name="Song X."/>
            <person name="Zhang H."/>
            <person name="Dai N."/>
            <person name="Sheng W."/>
            <person name="Hou X."/>
            <person name="Wei L."/>
        </authorList>
    </citation>
    <scope>NUCLEOTIDE SEQUENCE</scope>
    <source>
        <strain evidence="2">G01</strain>
        <tissue evidence="2">Leaf</tissue>
    </source>
</reference>
<proteinExistence type="predicted"/>
<organism evidence="2">
    <name type="scientific">Sesamum angustifolium</name>
    <dbReference type="NCBI Taxonomy" id="2727405"/>
    <lineage>
        <taxon>Eukaryota</taxon>
        <taxon>Viridiplantae</taxon>
        <taxon>Streptophyta</taxon>
        <taxon>Embryophyta</taxon>
        <taxon>Tracheophyta</taxon>
        <taxon>Spermatophyta</taxon>
        <taxon>Magnoliopsida</taxon>
        <taxon>eudicotyledons</taxon>
        <taxon>Gunneridae</taxon>
        <taxon>Pentapetalae</taxon>
        <taxon>asterids</taxon>
        <taxon>lamiids</taxon>
        <taxon>Lamiales</taxon>
        <taxon>Pedaliaceae</taxon>
        <taxon>Sesamum</taxon>
    </lineage>
</organism>
<sequence length="114" mass="12904">MKLQISKNPGMCLVSSLLNGKNYLSWSRSMRIASGAKMKMSFINGKSINPKEDLDECEQWREIASVSQGNLSVSEYYAKLKRLWDELTCLKPMLQCECGASKIMAEMNLSNQLM</sequence>